<gene>
    <name evidence="2" type="primary">Dgri\GH12909</name>
    <name evidence="2" type="ORF">Dgri_GH12909</name>
</gene>
<dbReference type="OMA" id="MGTARRY"/>
<sequence length="115" mass="12961">MYVCLCPLLDQTKRRARAGGKDPSDAVELDRKNVSFELPDELFSKSFSTITQTSQALSRLIMNSARRYSRFILFFKPMFGDALVVKGYEDPTTTTTTTRRPTKSANDGGDRLNEV</sequence>
<evidence type="ECO:0000313" key="3">
    <source>
        <dbReference type="Proteomes" id="UP000001070"/>
    </source>
</evidence>
<evidence type="ECO:0000256" key="1">
    <source>
        <dbReference type="SAM" id="MobiDB-lite"/>
    </source>
</evidence>
<dbReference type="EMBL" id="CH916370">
    <property type="protein sequence ID" value="EDW00523.1"/>
    <property type="molecule type" value="Genomic_DNA"/>
</dbReference>
<dbReference type="OrthoDB" id="8197466at2759"/>
<dbReference type="PhylomeDB" id="B4JIS6"/>
<dbReference type="AlphaFoldDB" id="B4JIS6"/>
<name>B4JIS6_DROGR</name>
<feature type="region of interest" description="Disordered" evidence="1">
    <location>
        <begin position="90"/>
        <end position="115"/>
    </location>
</feature>
<proteinExistence type="predicted"/>
<organism evidence="3">
    <name type="scientific">Drosophila grimshawi</name>
    <name type="common">Hawaiian fruit fly</name>
    <name type="synonym">Idiomyia grimshawi</name>
    <dbReference type="NCBI Taxonomy" id="7222"/>
    <lineage>
        <taxon>Eukaryota</taxon>
        <taxon>Metazoa</taxon>
        <taxon>Ecdysozoa</taxon>
        <taxon>Arthropoda</taxon>
        <taxon>Hexapoda</taxon>
        <taxon>Insecta</taxon>
        <taxon>Pterygota</taxon>
        <taxon>Neoptera</taxon>
        <taxon>Endopterygota</taxon>
        <taxon>Diptera</taxon>
        <taxon>Brachycera</taxon>
        <taxon>Muscomorpha</taxon>
        <taxon>Ephydroidea</taxon>
        <taxon>Drosophilidae</taxon>
        <taxon>Drosophila</taxon>
        <taxon>Hawaiian Drosophila</taxon>
    </lineage>
</organism>
<dbReference type="InParanoid" id="B4JIS6"/>
<accession>B4JIS6</accession>
<reference evidence="2 3" key="1">
    <citation type="journal article" date="2007" name="Nature">
        <title>Evolution of genes and genomes on the Drosophila phylogeny.</title>
        <authorList>
            <consortium name="Drosophila 12 Genomes Consortium"/>
            <person name="Clark A.G."/>
            <person name="Eisen M.B."/>
            <person name="Smith D.R."/>
            <person name="Bergman C.M."/>
            <person name="Oliver B."/>
            <person name="Markow T.A."/>
            <person name="Kaufman T.C."/>
            <person name="Kellis M."/>
            <person name="Gelbart W."/>
            <person name="Iyer V.N."/>
            <person name="Pollard D.A."/>
            <person name="Sackton T.B."/>
            <person name="Larracuente A.M."/>
            <person name="Singh N.D."/>
            <person name="Abad J.P."/>
            <person name="Abt D.N."/>
            <person name="Adryan B."/>
            <person name="Aguade M."/>
            <person name="Akashi H."/>
            <person name="Anderson W.W."/>
            <person name="Aquadro C.F."/>
            <person name="Ardell D.H."/>
            <person name="Arguello R."/>
            <person name="Artieri C.G."/>
            <person name="Barbash D.A."/>
            <person name="Barker D."/>
            <person name="Barsanti P."/>
            <person name="Batterham P."/>
            <person name="Batzoglou S."/>
            <person name="Begun D."/>
            <person name="Bhutkar A."/>
            <person name="Blanco E."/>
            <person name="Bosak S.A."/>
            <person name="Bradley R.K."/>
            <person name="Brand A.D."/>
            <person name="Brent M.R."/>
            <person name="Brooks A.N."/>
            <person name="Brown R.H."/>
            <person name="Butlin R.K."/>
            <person name="Caggese C."/>
            <person name="Calvi B.R."/>
            <person name="Bernardo de Carvalho A."/>
            <person name="Caspi A."/>
            <person name="Castrezana S."/>
            <person name="Celniker S.E."/>
            <person name="Chang J.L."/>
            <person name="Chapple C."/>
            <person name="Chatterji S."/>
            <person name="Chinwalla A."/>
            <person name="Civetta A."/>
            <person name="Clifton S.W."/>
            <person name="Comeron J.M."/>
            <person name="Costello J.C."/>
            <person name="Coyne J.A."/>
            <person name="Daub J."/>
            <person name="David R.G."/>
            <person name="Delcher A.L."/>
            <person name="Delehaunty K."/>
            <person name="Do C.B."/>
            <person name="Ebling H."/>
            <person name="Edwards K."/>
            <person name="Eickbush T."/>
            <person name="Evans J.D."/>
            <person name="Filipski A."/>
            <person name="Findeiss S."/>
            <person name="Freyhult E."/>
            <person name="Fulton L."/>
            <person name="Fulton R."/>
            <person name="Garcia A.C."/>
            <person name="Gardiner A."/>
            <person name="Garfield D.A."/>
            <person name="Garvin B.E."/>
            <person name="Gibson G."/>
            <person name="Gilbert D."/>
            <person name="Gnerre S."/>
            <person name="Godfrey J."/>
            <person name="Good R."/>
            <person name="Gotea V."/>
            <person name="Gravely B."/>
            <person name="Greenberg A.J."/>
            <person name="Griffiths-Jones S."/>
            <person name="Gross S."/>
            <person name="Guigo R."/>
            <person name="Gustafson E.A."/>
            <person name="Haerty W."/>
            <person name="Hahn M.W."/>
            <person name="Halligan D.L."/>
            <person name="Halpern A.L."/>
            <person name="Halter G.M."/>
            <person name="Han M.V."/>
            <person name="Heger A."/>
            <person name="Hillier L."/>
            <person name="Hinrichs A.S."/>
            <person name="Holmes I."/>
            <person name="Hoskins R.A."/>
            <person name="Hubisz M.J."/>
            <person name="Hultmark D."/>
            <person name="Huntley M.A."/>
            <person name="Jaffe D.B."/>
            <person name="Jagadeeshan S."/>
            <person name="Jeck W.R."/>
            <person name="Johnson J."/>
            <person name="Jones C.D."/>
            <person name="Jordan W.C."/>
            <person name="Karpen G.H."/>
            <person name="Kataoka E."/>
            <person name="Keightley P.D."/>
            <person name="Kheradpour P."/>
            <person name="Kirkness E.F."/>
            <person name="Koerich L.B."/>
            <person name="Kristiansen K."/>
            <person name="Kudrna D."/>
            <person name="Kulathinal R.J."/>
            <person name="Kumar S."/>
            <person name="Kwok R."/>
            <person name="Lander E."/>
            <person name="Langley C.H."/>
            <person name="Lapoint R."/>
            <person name="Lazzaro B.P."/>
            <person name="Lee S.J."/>
            <person name="Levesque L."/>
            <person name="Li R."/>
            <person name="Lin C.F."/>
            <person name="Lin M.F."/>
            <person name="Lindblad-Toh K."/>
            <person name="Llopart A."/>
            <person name="Long M."/>
            <person name="Low L."/>
            <person name="Lozovsky E."/>
            <person name="Lu J."/>
            <person name="Luo M."/>
            <person name="Machado C.A."/>
            <person name="Makalowski W."/>
            <person name="Marzo M."/>
            <person name="Matsuda M."/>
            <person name="Matzkin L."/>
            <person name="McAllister B."/>
            <person name="McBride C.S."/>
            <person name="McKernan B."/>
            <person name="McKernan K."/>
            <person name="Mendez-Lago M."/>
            <person name="Minx P."/>
            <person name="Mollenhauer M.U."/>
            <person name="Montooth K."/>
            <person name="Mount S.M."/>
            <person name="Mu X."/>
            <person name="Myers E."/>
            <person name="Negre B."/>
            <person name="Newfeld S."/>
            <person name="Nielsen R."/>
            <person name="Noor M.A."/>
            <person name="O'Grady P."/>
            <person name="Pachter L."/>
            <person name="Papaceit M."/>
            <person name="Parisi M.J."/>
            <person name="Parisi M."/>
            <person name="Parts L."/>
            <person name="Pedersen J.S."/>
            <person name="Pesole G."/>
            <person name="Phillippy A.M."/>
            <person name="Ponting C.P."/>
            <person name="Pop M."/>
            <person name="Porcelli D."/>
            <person name="Powell J.R."/>
            <person name="Prohaska S."/>
            <person name="Pruitt K."/>
            <person name="Puig M."/>
            <person name="Quesneville H."/>
            <person name="Ram K.R."/>
            <person name="Rand D."/>
            <person name="Rasmussen M.D."/>
            <person name="Reed L.K."/>
            <person name="Reenan R."/>
            <person name="Reily A."/>
            <person name="Remington K.A."/>
            <person name="Rieger T.T."/>
            <person name="Ritchie M.G."/>
            <person name="Robin C."/>
            <person name="Rogers Y.H."/>
            <person name="Rohde C."/>
            <person name="Rozas J."/>
            <person name="Rubenfield M.J."/>
            <person name="Ruiz A."/>
            <person name="Russo S."/>
            <person name="Salzberg S.L."/>
            <person name="Sanchez-Gracia A."/>
            <person name="Saranga D.J."/>
            <person name="Sato H."/>
            <person name="Schaeffer S.W."/>
            <person name="Schatz M.C."/>
            <person name="Schlenke T."/>
            <person name="Schwartz R."/>
            <person name="Segarra C."/>
            <person name="Singh R.S."/>
            <person name="Sirot L."/>
            <person name="Sirota M."/>
            <person name="Sisneros N.B."/>
            <person name="Smith C.D."/>
            <person name="Smith T.F."/>
            <person name="Spieth J."/>
            <person name="Stage D.E."/>
            <person name="Stark A."/>
            <person name="Stephan W."/>
            <person name="Strausberg R.L."/>
            <person name="Strempel S."/>
            <person name="Sturgill D."/>
            <person name="Sutton G."/>
            <person name="Sutton G.G."/>
            <person name="Tao W."/>
            <person name="Teichmann S."/>
            <person name="Tobari Y.N."/>
            <person name="Tomimura Y."/>
            <person name="Tsolas J.M."/>
            <person name="Valente V.L."/>
            <person name="Venter E."/>
            <person name="Venter J.C."/>
            <person name="Vicario S."/>
            <person name="Vieira F.G."/>
            <person name="Vilella A.J."/>
            <person name="Villasante A."/>
            <person name="Walenz B."/>
            <person name="Wang J."/>
            <person name="Wasserman M."/>
            <person name="Watts T."/>
            <person name="Wilson D."/>
            <person name="Wilson R.K."/>
            <person name="Wing R.A."/>
            <person name="Wolfner M.F."/>
            <person name="Wong A."/>
            <person name="Wong G.K."/>
            <person name="Wu C.I."/>
            <person name="Wu G."/>
            <person name="Yamamoto D."/>
            <person name="Yang H.P."/>
            <person name="Yang S.P."/>
            <person name="Yorke J.A."/>
            <person name="Yoshida K."/>
            <person name="Zdobnov E."/>
            <person name="Zhang P."/>
            <person name="Zhang Y."/>
            <person name="Zimin A.V."/>
            <person name="Baldwin J."/>
            <person name="Abdouelleil A."/>
            <person name="Abdulkadir J."/>
            <person name="Abebe A."/>
            <person name="Abera B."/>
            <person name="Abreu J."/>
            <person name="Acer S.C."/>
            <person name="Aftuck L."/>
            <person name="Alexander A."/>
            <person name="An P."/>
            <person name="Anderson E."/>
            <person name="Anderson S."/>
            <person name="Arachi H."/>
            <person name="Azer M."/>
            <person name="Bachantsang P."/>
            <person name="Barry A."/>
            <person name="Bayul T."/>
            <person name="Berlin A."/>
            <person name="Bessette D."/>
            <person name="Bloom T."/>
            <person name="Blye J."/>
            <person name="Boguslavskiy L."/>
            <person name="Bonnet C."/>
            <person name="Boukhgalter B."/>
            <person name="Bourzgui I."/>
            <person name="Brown A."/>
            <person name="Cahill P."/>
            <person name="Channer S."/>
            <person name="Cheshatsang Y."/>
            <person name="Chuda L."/>
            <person name="Citroen M."/>
            <person name="Collymore A."/>
            <person name="Cooke P."/>
            <person name="Costello M."/>
            <person name="D'Aco K."/>
            <person name="Daza R."/>
            <person name="De Haan G."/>
            <person name="DeGray S."/>
            <person name="DeMaso C."/>
            <person name="Dhargay N."/>
            <person name="Dooley K."/>
            <person name="Dooley E."/>
            <person name="Doricent M."/>
            <person name="Dorje P."/>
            <person name="Dorjee K."/>
            <person name="Dupes A."/>
            <person name="Elong R."/>
            <person name="Falk J."/>
            <person name="Farina A."/>
            <person name="Faro S."/>
            <person name="Ferguson D."/>
            <person name="Fisher S."/>
            <person name="Foley C.D."/>
            <person name="Franke A."/>
            <person name="Friedrich D."/>
            <person name="Gadbois L."/>
            <person name="Gearin G."/>
            <person name="Gearin C.R."/>
            <person name="Giannoukos G."/>
            <person name="Goode T."/>
            <person name="Graham J."/>
            <person name="Grandbois E."/>
            <person name="Grewal S."/>
            <person name="Gyaltsen K."/>
            <person name="Hafez N."/>
            <person name="Hagos B."/>
            <person name="Hall J."/>
            <person name="Henson C."/>
            <person name="Hollinger A."/>
            <person name="Honan T."/>
            <person name="Huard M.D."/>
            <person name="Hughes L."/>
            <person name="Hurhula B."/>
            <person name="Husby M.E."/>
            <person name="Kamat A."/>
            <person name="Kanga B."/>
            <person name="Kashin S."/>
            <person name="Khazanovich D."/>
            <person name="Kisner P."/>
            <person name="Lance K."/>
            <person name="Lara M."/>
            <person name="Lee W."/>
            <person name="Lennon N."/>
            <person name="Letendre F."/>
            <person name="LeVine R."/>
            <person name="Lipovsky A."/>
            <person name="Liu X."/>
            <person name="Liu J."/>
            <person name="Liu S."/>
            <person name="Lokyitsang T."/>
            <person name="Lokyitsang Y."/>
            <person name="Lubonja R."/>
            <person name="Lui A."/>
            <person name="MacDonald P."/>
            <person name="Magnisalis V."/>
            <person name="Maru K."/>
            <person name="Matthews C."/>
            <person name="McCusker W."/>
            <person name="McDonough S."/>
            <person name="Mehta T."/>
            <person name="Meldrim J."/>
            <person name="Meneus L."/>
            <person name="Mihai O."/>
            <person name="Mihalev A."/>
            <person name="Mihova T."/>
            <person name="Mittelman R."/>
            <person name="Mlenga V."/>
            <person name="Montmayeur A."/>
            <person name="Mulrain L."/>
            <person name="Navidi A."/>
            <person name="Naylor J."/>
            <person name="Negash T."/>
            <person name="Nguyen T."/>
            <person name="Nguyen N."/>
            <person name="Nicol R."/>
            <person name="Norbu C."/>
            <person name="Norbu N."/>
            <person name="Novod N."/>
            <person name="O'Neill B."/>
            <person name="Osman S."/>
            <person name="Markiewicz E."/>
            <person name="Oyono O.L."/>
            <person name="Patti C."/>
            <person name="Phunkhang P."/>
            <person name="Pierre F."/>
            <person name="Priest M."/>
            <person name="Raghuraman S."/>
            <person name="Rege F."/>
            <person name="Reyes R."/>
            <person name="Rise C."/>
            <person name="Rogov P."/>
            <person name="Ross K."/>
            <person name="Ryan E."/>
            <person name="Settipalli S."/>
            <person name="Shea T."/>
            <person name="Sherpa N."/>
            <person name="Shi L."/>
            <person name="Shih D."/>
            <person name="Sparrow T."/>
            <person name="Spaulding J."/>
            <person name="Stalker J."/>
            <person name="Stange-Thomann N."/>
            <person name="Stavropoulos S."/>
            <person name="Stone C."/>
            <person name="Strader C."/>
            <person name="Tesfaye S."/>
            <person name="Thomson T."/>
            <person name="Thoulutsang Y."/>
            <person name="Thoulutsang D."/>
            <person name="Topham K."/>
            <person name="Topping I."/>
            <person name="Tsamla T."/>
            <person name="Vassiliev H."/>
            <person name="Vo A."/>
            <person name="Wangchuk T."/>
            <person name="Wangdi T."/>
            <person name="Weiand M."/>
            <person name="Wilkinson J."/>
            <person name="Wilson A."/>
            <person name="Yadav S."/>
            <person name="Young G."/>
            <person name="Yu Q."/>
            <person name="Zembek L."/>
            <person name="Zhong D."/>
            <person name="Zimmer A."/>
            <person name="Zwirko Z."/>
            <person name="Jaffe D.B."/>
            <person name="Alvarez P."/>
            <person name="Brockman W."/>
            <person name="Butler J."/>
            <person name="Chin C."/>
            <person name="Gnerre S."/>
            <person name="Grabherr M."/>
            <person name="Kleber M."/>
            <person name="Mauceli E."/>
            <person name="MacCallum I."/>
        </authorList>
    </citation>
    <scope>NUCLEOTIDE SEQUENCE [LARGE SCALE GENOMIC DNA]</scope>
    <source>
        <strain evidence="3">Tucson 15287-2541.00</strain>
    </source>
</reference>
<dbReference type="eggNOG" id="ENOG502TBJY">
    <property type="taxonomic scope" value="Eukaryota"/>
</dbReference>
<evidence type="ECO:0000313" key="2">
    <source>
        <dbReference type="EMBL" id="EDW00523.1"/>
    </source>
</evidence>
<keyword evidence="3" id="KW-1185">Reference proteome</keyword>
<dbReference type="Proteomes" id="UP000001070">
    <property type="component" value="Unassembled WGS sequence"/>
</dbReference>
<dbReference type="HOGENOM" id="CLU_172060_0_0_1"/>
<protein>
    <submittedName>
        <fullName evidence="2">GH12909</fullName>
    </submittedName>
</protein>